<dbReference type="OrthoDB" id="3366823at2759"/>
<comment type="cofactor">
    <cofactor evidence="1">
        <name>heme</name>
        <dbReference type="ChEBI" id="CHEBI:30413"/>
    </cofactor>
</comment>
<organism evidence="8 9">
    <name type="scientific">Penicillium egyptiacum</name>
    <dbReference type="NCBI Taxonomy" id="1303716"/>
    <lineage>
        <taxon>Eukaryota</taxon>
        <taxon>Fungi</taxon>
        <taxon>Dikarya</taxon>
        <taxon>Ascomycota</taxon>
        <taxon>Pezizomycotina</taxon>
        <taxon>Eurotiomycetes</taxon>
        <taxon>Eurotiomycetidae</taxon>
        <taxon>Eurotiales</taxon>
        <taxon>Aspergillaceae</taxon>
        <taxon>Penicillium</taxon>
    </lineage>
</organism>
<keyword evidence="3" id="KW-0349">Heme</keyword>
<dbReference type="Proteomes" id="UP001154252">
    <property type="component" value="Unassembled WGS sequence"/>
</dbReference>
<proteinExistence type="inferred from homology"/>
<dbReference type="GO" id="GO:0020037">
    <property type="term" value="F:heme binding"/>
    <property type="evidence" value="ECO:0007669"/>
    <property type="project" value="InterPro"/>
</dbReference>
<keyword evidence="4" id="KW-0479">Metal-binding</keyword>
<gene>
    <name evidence="8" type="ORF">PEGY_LOCUS4219</name>
</gene>
<dbReference type="PANTHER" id="PTHR24304">
    <property type="entry name" value="CYTOCHROME P450 FAMILY 7"/>
    <property type="match status" value="1"/>
</dbReference>
<dbReference type="AlphaFoldDB" id="A0A9W4KD97"/>
<dbReference type="SUPFAM" id="SSF48264">
    <property type="entry name" value="Cytochrome P450"/>
    <property type="match status" value="1"/>
</dbReference>
<reference evidence="8" key="1">
    <citation type="submission" date="2021-07" db="EMBL/GenBank/DDBJ databases">
        <authorList>
            <person name="Branca A.L. A."/>
        </authorList>
    </citation>
    <scope>NUCLEOTIDE SEQUENCE</scope>
</reference>
<protein>
    <recommendedName>
        <fullName evidence="10">Cytochrome P450</fullName>
    </recommendedName>
</protein>
<dbReference type="GO" id="GO:0005506">
    <property type="term" value="F:iron ion binding"/>
    <property type="evidence" value="ECO:0007669"/>
    <property type="project" value="InterPro"/>
</dbReference>
<evidence type="ECO:0000256" key="6">
    <source>
        <dbReference type="ARBA" id="ARBA00023033"/>
    </source>
</evidence>
<evidence type="ECO:0000256" key="2">
    <source>
        <dbReference type="ARBA" id="ARBA00010617"/>
    </source>
</evidence>
<name>A0A9W4KD97_9EURO</name>
<comment type="caution">
    <text evidence="8">The sequence shown here is derived from an EMBL/GenBank/DDBJ whole genome shotgun (WGS) entry which is preliminary data.</text>
</comment>
<evidence type="ECO:0008006" key="10">
    <source>
        <dbReference type="Google" id="ProtNLM"/>
    </source>
</evidence>
<evidence type="ECO:0000256" key="1">
    <source>
        <dbReference type="ARBA" id="ARBA00001971"/>
    </source>
</evidence>
<feature type="region of interest" description="Disordered" evidence="7">
    <location>
        <begin position="241"/>
        <end position="260"/>
    </location>
</feature>
<evidence type="ECO:0000256" key="7">
    <source>
        <dbReference type="SAM" id="MobiDB-lite"/>
    </source>
</evidence>
<dbReference type="InterPro" id="IPR050529">
    <property type="entry name" value="CYP450_sterol_14alpha_dmase"/>
</dbReference>
<keyword evidence="9" id="KW-1185">Reference proteome</keyword>
<dbReference type="Gene3D" id="1.10.630.10">
    <property type="entry name" value="Cytochrome P450"/>
    <property type="match status" value="1"/>
</dbReference>
<evidence type="ECO:0000256" key="5">
    <source>
        <dbReference type="ARBA" id="ARBA00023004"/>
    </source>
</evidence>
<evidence type="ECO:0000313" key="8">
    <source>
        <dbReference type="EMBL" id="CAG8895705.1"/>
    </source>
</evidence>
<dbReference type="EMBL" id="CAJVRC010000853">
    <property type="protein sequence ID" value="CAG8895705.1"/>
    <property type="molecule type" value="Genomic_DNA"/>
</dbReference>
<keyword evidence="6" id="KW-0560">Oxidoreductase</keyword>
<keyword evidence="6" id="KW-0503">Monooxygenase</keyword>
<evidence type="ECO:0000256" key="4">
    <source>
        <dbReference type="ARBA" id="ARBA00022723"/>
    </source>
</evidence>
<dbReference type="PANTHER" id="PTHR24304:SF2">
    <property type="entry name" value="24-HYDROXYCHOLESTEROL 7-ALPHA-HYDROXYLASE"/>
    <property type="match status" value="1"/>
</dbReference>
<dbReference type="GO" id="GO:0004497">
    <property type="term" value="F:monooxygenase activity"/>
    <property type="evidence" value="ECO:0007669"/>
    <property type="project" value="UniProtKB-KW"/>
</dbReference>
<evidence type="ECO:0000313" key="9">
    <source>
        <dbReference type="Proteomes" id="UP001154252"/>
    </source>
</evidence>
<evidence type="ECO:0000256" key="3">
    <source>
        <dbReference type="ARBA" id="ARBA00022617"/>
    </source>
</evidence>
<accession>A0A9W4KD97</accession>
<dbReference type="InterPro" id="IPR036396">
    <property type="entry name" value="Cyt_P450_sf"/>
</dbReference>
<sequence>MCRRYLDAGDREFDWNGPDVDTEWEPFMGLGWLGSRLLGRRMNLSPETTAGMVATVVFGTNANSVPMLLWAMMELIADPELYRAVREECLAASSVDLVSRERIFDPRSLLSKPLLQSPIDLDGHLLPPGSLIQAPSQIGQYNEAVWGTPEHPASQFWAGRHLKHDGGKTQFTMTGKTSSFFPFGTYLLRVLYDCYFVDKFSTGGGPSICPGRVFAKQEILMTIAALVTRFEIEMIDWVHPNGSKSDRPPQNDQSHIGAVGIPPDRDMKIRWMRLW</sequence>
<keyword evidence="5" id="KW-0408">Iron</keyword>
<dbReference type="GO" id="GO:0016705">
    <property type="term" value="F:oxidoreductase activity, acting on paired donors, with incorporation or reduction of molecular oxygen"/>
    <property type="evidence" value="ECO:0007669"/>
    <property type="project" value="InterPro"/>
</dbReference>
<comment type="similarity">
    <text evidence="2">Belongs to the cytochrome P450 family.</text>
</comment>